<gene>
    <name evidence="1" type="ORF">V1525DRAFT_433866</name>
</gene>
<name>A0ACC3SXY6_LIPKO</name>
<protein>
    <submittedName>
        <fullName evidence="1">Uncharacterized protein</fullName>
    </submittedName>
</protein>
<sequence>MVAIPFTTNMVPPLTRLIDGTVGEGQVLGTKHHSATIRDRQAKRSRNSRAWTDRELDYSKDKDPLAIRLASNSDATLVDVSYKPPQFHWMDVCQEKFDILKERRCKPSLSASTRKCTDGNLRSLREITLQIVVDYYTSLTPDILRPISFFPVGQLIWKEIVRQGKDSLRVYSTFVERFPREMSQYEGEQVKRKKVYQAVRRLKLGAGMPHDFVDQIGACMNWLVYVDIYDVASATTTRNGLISLLHIPTLVGLKFGVRKKHERFGSDSDVLTLDDSMLKIYASAMKHDGRWPWLRTLIMLGADGNVLPGVTQEGMNAIMGVKGRLRYVECHQDLMPVPFRQGRLEGGKLVGESDGRPDGGWMSLRAWPNNSVAALHWKCLKIAKIVHDQISELDQKPMLDVSIATPTRMYQNMNQNSFDRDFIIDGYVLSFDDRSEHSGKRPGAINNEQKATKRRRGIVPKCRTSPQSLDQMMASFLS</sequence>
<dbReference type="Proteomes" id="UP001433508">
    <property type="component" value="Unassembled WGS sequence"/>
</dbReference>
<evidence type="ECO:0000313" key="2">
    <source>
        <dbReference type="Proteomes" id="UP001433508"/>
    </source>
</evidence>
<comment type="caution">
    <text evidence="1">The sequence shown here is derived from an EMBL/GenBank/DDBJ whole genome shotgun (WGS) entry which is preliminary data.</text>
</comment>
<reference evidence="2" key="1">
    <citation type="journal article" date="2024" name="Front. Bioeng. Biotechnol.">
        <title>Genome-scale model development and genomic sequencing of the oleaginous clade Lipomyces.</title>
        <authorList>
            <person name="Czajka J.J."/>
            <person name="Han Y."/>
            <person name="Kim J."/>
            <person name="Mondo S.J."/>
            <person name="Hofstad B.A."/>
            <person name="Robles A."/>
            <person name="Haridas S."/>
            <person name="Riley R."/>
            <person name="LaButti K."/>
            <person name="Pangilinan J."/>
            <person name="Andreopoulos W."/>
            <person name="Lipzen A."/>
            <person name="Yan J."/>
            <person name="Wang M."/>
            <person name="Ng V."/>
            <person name="Grigoriev I.V."/>
            <person name="Spatafora J.W."/>
            <person name="Magnuson J.K."/>
            <person name="Baker S.E."/>
            <person name="Pomraning K.R."/>
        </authorList>
    </citation>
    <scope>NUCLEOTIDE SEQUENCE [LARGE SCALE GENOMIC DNA]</scope>
    <source>
        <strain evidence="2">CBS 7786</strain>
    </source>
</reference>
<proteinExistence type="predicted"/>
<evidence type="ECO:0000313" key="1">
    <source>
        <dbReference type="EMBL" id="KAK9236304.1"/>
    </source>
</evidence>
<accession>A0ACC3SXY6</accession>
<dbReference type="EMBL" id="MU971391">
    <property type="protein sequence ID" value="KAK9236304.1"/>
    <property type="molecule type" value="Genomic_DNA"/>
</dbReference>
<organism evidence="1 2">
    <name type="scientific">Lipomyces kononenkoae</name>
    <name type="common">Yeast</name>
    <dbReference type="NCBI Taxonomy" id="34357"/>
    <lineage>
        <taxon>Eukaryota</taxon>
        <taxon>Fungi</taxon>
        <taxon>Dikarya</taxon>
        <taxon>Ascomycota</taxon>
        <taxon>Saccharomycotina</taxon>
        <taxon>Lipomycetes</taxon>
        <taxon>Lipomycetales</taxon>
        <taxon>Lipomycetaceae</taxon>
        <taxon>Lipomyces</taxon>
    </lineage>
</organism>
<keyword evidence="2" id="KW-1185">Reference proteome</keyword>